<accession>Q54L03</accession>
<evidence type="ECO:0000313" key="2">
    <source>
        <dbReference type="EMBL" id="EAL63943.1"/>
    </source>
</evidence>
<dbReference type="EMBL" id="AAFI02000094">
    <property type="protein sequence ID" value="EAL63943.1"/>
    <property type="molecule type" value="Genomic_DNA"/>
</dbReference>
<dbReference type="SUPFAM" id="SSF50978">
    <property type="entry name" value="WD40 repeat-like"/>
    <property type="match status" value="1"/>
</dbReference>
<evidence type="ECO:0008006" key="4">
    <source>
        <dbReference type="Google" id="ProtNLM"/>
    </source>
</evidence>
<dbReference type="VEuPathDB" id="AmoebaDB:DDB_G0286999"/>
<dbReference type="GeneID" id="8625900"/>
<gene>
    <name evidence="2" type="ORF">DDB_G0286999</name>
</gene>
<comment type="caution">
    <text evidence="2">The sequence shown here is derived from an EMBL/GenBank/DDBJ whole genome shotgun (WGS) entry which is preliminary data.</text>
</comment>
<reference evidence="2 3" key="1">
    <citation type="journal article" date="2005" name="Nature">
        <title>The genome of the social amoeba Dictyostelium discoideum.</title>
        <authorList>
            <consortium name="The Dictyostelium discoideum Sequencing Consortium"/>
            <person name="Eichinger L."/>
            <person name="Pachebat J.A."/>
            <person name="Glockner G."/>
            <person name="Rajandream M.A."/>
            <person name="Sucgang R."/>
            <person name="Berriman M."/>
            <person name="Song J."/>
            <person name="Olsen R."/>
            <person name="Szafranski K."/>
            <person name="Xu Q."/>
            <person name="Tunggal B."/>
            <person name="Kummerfeld S."/>
            <person name="Madera M."/>
            <person name="Konfortov B.A."/>
            <person name="Rivero F."/>
            <person name="Bankier A.T."/>
            <person name="Lehmann R."/>
            <person name="Hamlin N."/>
            <person name="Davies R."/>
            <person name="Gaudet P."/>
            <person name="Fey P."/>
            <person name="Pilcher K."/>
            <person name="Chen G."/>
            <person name="Saunders D."/>
            <person name="Sodergren E."/>
            <person name="Davis P."/>
            <person name="Kerhornou A."/>
            <person name="Nie X."/>
            <person name="Hall N."/>
            <person name="Anjard C."/>
            <person name="Hemphill L."/>
            <person name="Bason N."/>
            <person name="Farbrother P."/>
            <person name="Desany B."/>
            <person name="Just E."/>
            <person name="Morio T."/>
            <person name="Rost R."/>
            <person name="Churcher C."/>
            <person name="Cooper J."/>
            <person name="Haydock S."/>
            <person name="van Driessche N."/>
            <person name="Cronin A."/>
            <person name="Goodhead I."/>
            <person name="Muzny D."/>
            <person name="Mourier T."/>
            <person name="Pain A."/>
            <person name="Lu M."/>
            <person name="Harper D."/>
            <person name="Lindsay R."/>
            <person name="Hauser H."/>
            <person name="James K."/>
            <person name="Quiles M."/>
            <person name="Madan Babu M."/>
            <person name="Saito T."/>
            <person name="Buchrieser C."/>
            <person name="Wardroper A."/>
            <person name="Felder M."/>
            <person name="Thangavelu M."/>
            <person name="Johnson D."/>
            <person name="Knights A."/>
            <person name="Loulseged H."/>
            <person name="Mungall K."/>
            <person name="Oliver K."/>
            <person name="Price C."/>
            <person name="Quail M.A."/>
            <person name="Urushihara H."/>
            <person name="Hernandez J."/>
            <person name="Rabbinowitsch E."/>
            <person name="Steffen D."/>
            <person name="Sanders M."/>
            <person name="Ma J."/>
            <person name="Kohara Y."/>
            <person name="Sharp S."/>
            <person name="Simmonds M."/>
            <person name="Spiegler S."/>
            <person name="Tivey A."/>
            <person name="Sugano S."/>
            <person name="White B."/>
            <person name="Walker D."/>
            <person name="Woodward J."/>
            <person name="Winckler T."/>
            <person name="Tanaka Y."/>
            <person name="Shaulsky G."/>
            <person name="Schleicher M."/>
            <person name="Weinstock G."/>
            <person name="Rosenthal A."/>
            <person name="Cox E.C."/>
            <person name="Chisholm R.L."/>
            <person name="Gibbs R."/>
            <person name="Loomis W.F."/>
            <person name="Platzer M."/>
            <person name="Kay R.R."/>
            <person name="Williams J."/>
            <person name="Dear P.H."/>
            <person name="Noegel A.A."/>
            <person name="Barrell B."/>
            <person name="Kuspa A."/>
        </authorList>
    </citation>
    <scope>NUCLEOTIDE SEQUENCE [LARGE SCALE GENOMIC DNA]</scope>
    <source>
        <strain evidence="2 3">AX4</strain>
    </source>
</reference>
<dbReference type="dictyBase" id="DDB_G0286999"/>
<protein>
    <recommendedName>
        <fullName evidence="4">CNH domain-containing protein</fullName>
    </recommendedName>
</protein>
<evidence type="ECO:0000313" key="3">
    <source>
        <dbReference type="Proteomes" id="UP000002195"/>
    </source>
</evidence>
<dbReference type="KEGG" id="ddi:DDB_G0286999"/>
<feature type="compositionally biased region" description="Low complexity" evidence="1">
    <location>
        <begin position="63"/>
        <end position="100"/>
    </location>
</feature>
<name>Q54L03_DICDI</name>
<keyword evidence="3" id="KW-1185">Reference proteome</keyword>
<dbReference type="RefSeq" id="XP_637446.1">
    <property type="nucleotide sequence ID" value="XM_632354.1"/>
</dbReference>
<sequence>QAQQFVKSQQQPQYTQQYTYGYQNPYGDLPYQQPFPYHTQYQYQPQIHYQAYQPHSYQYYQYPPQYPAYHYPQPYGDQYQQSQQLQAQQSQTQAQLPNTQDQTQRDILSLPQPIKQEPYSNNQVPSPHPEANSPTVLDGAQNIINQELQNSNNNNNNNNNSENDAIILIKTPSPIVDISPPLSAPIGLKRKSFVPKSSKKNIQIYKTYSKDLLGPIQQIELIKGFNEELQQQQNNEEEIYNSSFCFLNCSTKRFFTVNSQGVYSEACELKIDSFDISAIEGLKLALLRDHSILLLGRGSKTLVSFQLPGFVSPRYLKTAQDNTRAIETIHSCSSKSLLYTSFRDGTLTLEKFSNQDSNFGLGFVSKVKENEIITSLTSTKTNIICFSPRYISVRTLETLQKLTEYVSEKPFKMVRSCIDKYLIVDDQNIMTVYNGLNCTQIFTRVLNEDINEISFLGSDNIVLCQKGLFKIFSCDQTFIEQTSHQLEENEYVTAISSPDNTTLLIATNIQSKCYHCKYK</sequence>
<feature type="non-terminal residue" evidence="2">
    <location>
        <position position="1"/>
    </location>
</feature>
<organism evidence="2 3">
    <name type="scientific">Dictyostelium discoideum</name>
    <name type="common">Social amoeba</name>
    <dbReference type="NCBI Taxonomy" id="44689"/>
    <lineage>
        <taxon>Eukaryota</taxon>
        <taxon>Amoebozoa</taxon>
        <taxon>Evosea</taxon>
        <taxon>Eumycetozoa</taxon>
        <taxon>Dictyostelia</taxon>
        <taxon>Dictyosteliales</taxon>
        <taxon>Dictyosteliaceae</taxon>
        <taxon>Dictyostelium</taxon>
    </lineage>
</organism>
<dbReference type="Proteomes" id="UP000002195">
    <property type="component" value="Unassembled WGS sequence"/>
</dbReference>
<dbReference type="PaxDb" id="44689-DDB0220602"/>
<dbReference type="InterPro" id="IPR036322">
    <property type="entry name" value="WD40_repeat_dom_sf"/>
</dbReference>
<proteinExistence type="predicted"/>
<feature type="region of interest" description="Disordered" evidence="1">
    <location>
        <begin position="63"/>
        <end position="136"/>
    </location>
</feature>
<evidence type="ECO:0000256" key="1">
    <source>
        <dbReference type="SAM" id="MobiDB-lite"/>
    </source>
</evidence>
<dbReference type="InParanoid" id="Q54L03"/>
<dbReference type="HOGENOM" id="CLU_525431_0_0_1"/>
<dbReference type="AlphaFoldDB" id="Q54L03"/>